<comment type="caution">
    <text evidence="11">The sequence shown here is derived from an EMBL/GenBank/DDBJ whole genome shotgun (WGS) entry which is preliminary data.</text>
</comment>
<dbReference type="SUPFAM" id="SSF52402">
    <property type="entry name" value="Adenine nucleotide alpha hydrolases-like"/>
    <property type="match status" value="1"/>
</dbReference>
<dbReference type="GO" id="GO:0003952">
    <property type="term" value="F:NAD+ synthase (glutamine-hydrolyzing) activity"/>
    <property type="evidence" value="ECO:0007669"/>
    <property type="project" value="UniProtKB-UniRule"/>
</dbReference>
<evidence type="ECO:0000256" key="4">
    <source>
        <dbReference type="ARBA" id="ARBA00022741"/>
    </source>
</evidence>
<keyword evidence="4 7" id="KW-0547">Nucleotide-binding</keyword>
<evidence type="ECO:0000256" key="8">
    <source>
        <dbReference type="PIRNR" id="PIRNR006630"/>
    </source>
</evidence>
<dbReference type="PANTHER" id="PTHR23090">
    <property type="entry name" value="NH 3 /GLUTAMINE-DEPENDENT NAD + SYNTHETASE"/>
    <property type="match status" value="1"/>
</dbReference>
<feature type="active site" description="Nucleophile; for glutaminase activity" evidence="7">
    <location>
        <position position="156"/>
    </location>
</feature>
<dbReference type="NCBIfam" id="TIGR00552">
    <property type="entry name" value="nadE"/>
    <property type="match status" value="1"/>
</dbReference>
<keyword evidence="6 7" id="KW-0520">NAD</keyword>
<comment type="pathway">
    <text evidence="1 7 8">Cofactor biosynthesis; NAD(+) biosynthesis; NAD(+) from deamido-NAD(+) (L-Gln route): step 1/1.</text>
</comment>
<dbReference type="GO" id="GO:0009435">
    <property type="term" value="P:NAD+ biosynthetic process"/>
    <property type="evidence" value="ECO:0007669"/>
    <property type="project" value="UniProtKB-UniRule"/>
</dbReference>
<keyword evidence="3 7" id="KW-0436">Ligase</keyword>
<evidence type="ECO:0000313" key="11">
    <source>
        <dbReference type="EMBL" id="TPW29838.1"/>
    </source>
</evidence>
<reference evidence="11 12" key="1">
    <citation type="submission" date="2019-06" db="EMBL/GenBank/DDBJ databases">
        <authorList>
            <person name="Li M."/>
        </authorList>
    </citation>
    <scope>NUCLEOTIDE SEQUENCE [LARGE SCALE GENOMIC DNA]</scope>
    <source>
        <strain evidence="11 12">BGMRC2036</strain>
    </source>
</reference>
<gene>
    <name evidence="7" type="primary">nadE</name>
    <name evidence="11" type="ORF">FJU08_13345</name>
</gene>
<feature type="binding site" evidence="7">
    <location>
        <position position="189"/>
    </location>
    <ligand>
        <name>L-glutamine</name>
        <dbReference type="ChEBI" id="CHEBI:58359"/>
    </ligand>
</feature>
<dbReference type="InterPro" id="IPR014445">
    <property type="entry name" value="Gln-dep_NAD_synthase"/>
</dbReference>
<evidence type="ECO:0000256" key="6">
    <source>
        <dbReference type="ARBA" id="ARBA00023027"/>
    </source>
</evidence>
<dbReference type="Proteomes" id="UP000318801">
    <property type="component" value="Unassembled WGS sequence"/>
</dbReference>
<dbReference type="Pfam" id="PF02540">
    <property type="entry name" value="NAD_synthase"/>
    <property type="match status" value="1"/>
</dbReference>
<evidence type="ECO:0000256" key="3">
    <source>
        <dbReference type="ARBA" id="ARBA00022598"/>
    </source>
</evidence>
<dbReference type="Gene3D" id="3.60.110.10">
    <property type="entry name" value="Carbon-nitrogen hydrolase"/>
    <property type="match status" value="1"/>
</dbReference>
<evidence type="ECO:0000256" key="9">
    <source>
        <dbReference type="RuleBase" id="RU003811"/>
    </source>
</evidence>
<feature type="binding site" evidence="7">
    <location>
        <begin position="298"/>
        <end position="305"/>
    </location>
    <ligand>
        <name>ATP</name>
        <dbReference type="ChEBI" id="CHEBI:30616"/>
    </ligand>
</feature>
<feature type="binding site" evidence="7">
    <location>
        <position position="183"/>
    </location>
    <ligand>
        <name>L-glutamine</name>
        <dbReference type="ChEBI" id="CHEBI:58359"/>
    </ligand>
</feature>
<organism evidence="11 12">
    <name type="scientific">Martelella alba</name>
    <dbReference type="NCBI Taxonomy" id="2590451"/>
    <lineage>
        <taxon>Bacteria</taxon>
        <taxon>Pseudomonadati</taxon>
        <taxon>Pseudomonadota</taxon>
        <taxon>Alphaproteobacteria</taxon>
        <taxon>Hyphomicrobiales</taxon>
        <taxon>Aurantimonadaceae</taxon>
        <taxon>Martelella</taxon>
    </lineage>
</organism>
<dbReference type="InterPro" id="IPR003694">
    <property type="entry name" value="NAD_synthase"/>
</dbReference>
<dbReference type="GO" id="GO:0004359">
    <property type="term" value="F:glutaminase activity"/>
    <property type="evidence" value="ECO:0007669"/>
    <property type="project" value="InterPro"/>
</dbReference>
<dbReference type="NCBIfam" id="NF010588">
    <property type="entry name" value="PRK13981.1"/>
    <property type="match status" value="1"/>
</dbReference>
<evidence type="ECO:0000259" key="10">
    <source>
        <dbReference type="PROSITE" id="PS50263"/>
    </source>
</evidence>
<sequence length="559" mass="60774">MGDIAMITDHMKIALAQLNPTVGDVAGNVEKLKAAREKAAAAGADLIVSTELFISGYQPEDLVMKPSFLAACLKGVEELAALTADGGPGMIVGFPRQGEAGRHNAVAVLDGGAIIAIRDKVDLPNYGEFDEKRVFVPGAMPGPVNFRGVRIGIPICEDIWGDLGVCETLAESGAELLLSPNGSPYYRGKVDIRHQVVLKQVIETGLPLVYLNTVGGQDELVYDGASFGFNTDRTLAFQASEFATEIIMSEWQRGDEGWKIVNGGFAPIPTGEEADYRACVLGLGDYVNKNGFKGVVLGLSGGIDSALCAAMAVDALGPERVHCVMLPYRYTSDDSLKDAADCAKAIGCRYDIVPIEEPVTGFMATLSDMFEGTEEGITEENLQSRTRGTILMAISNKFGFMVVTTGNKSEMSVGYATLYGDMNGGFNPIKDLYKMQVYSISDWRNRHQLDGMKGPALNLIPQNIIDKKPSAELRPNQTDQDSLPPYPALDDMLECLVEKEMAVDAIVARGHDAATVHRIEHLLYIAEYKRRQSAPGVKITKKNFGRDRRYPITNRFRDR</sequence>
<comment type="catalytic activity">
    <reaction evidence="7 8">
        <text>deamido-NAD(+) + L-glutamine + ATP + H2O = L-glutamate + AMP + diphosphate + NAD(+) + H(+)</text>
        <dbReference type="Rhea" id="RHEA:24384"/>
        <dbReference type="ChEBI" id="CHEBI:15377"/>
        <dbReference type="ChEBI" id="CHEBI:15378"/>
        <dbReference type="ChEBI" id="CHEBI:29985"/>
        <dbReference type="ChEBI" id="CHEBI:30616"/>
        <dbReference type="ChEBI" id="CHEBI:33019"/>
        <dbReference type="ChEBI" id="CHEBI:57540"/>
        <dbReference type="ChEBI" id="CHEBI:58359"/>
        <dbReference type="ChEBI" id="CHEBI:58437"/>
        <dbReference type="ChEBI" id="CHEBI:456215"/>
        <dbReference type="EC" id="6.3.5.1"/>
    </reaction>
</comment>
<feature type="binding site" evidence="7">
    <location>
        <position position="126"/>
    </location>
    <ligand>
        <name>L-glutamine</name>
        <dbReference type="ChEBI" id="CHEBI:58359"/>
    </ligand>
</feature>
<dbReference type="InterPro" id="IPR036526">
    <property type="entry name" value="C-N_Hydrolase_sf"/>
</dbReference>
<evidence type="ECO:0000256" key="5">
    <source>
        <dbReference type="ARBA" id="ARBA00022840"/>
    </source>
</evidence>
<comment type="caution">
    <text evidence="7">Lacks conserved residue(s) required for the propagation of feature annotation.</text>
</comment>
<dbReference type="Gene3D" id="3.40.50.620">
    <property type="entry name" value="HUPs"/>
    <property type="match status" value="1"/>
</dbReference>
<dbReference type="SUPFAM" id="SSF56317">
    <property type="entry name" value="Carbon-nitrogen hydrolase"/>
    <property type="match status" value="1"/>
</dbReference>
<feature type="binding site" evidence="7">
    <location>
        <position position="405"/>
    </location>
    <ligand>
        <name>ATP</name>
        <dbReference type="ChEBI" id="CHEBI:30616"/>
    </ligand>
</feature>
<dbReference type="EC" id="6.3.5.1" evidence="7 8"/>
<dbReference type="AlphaFoldDB" id="A0A506U8L4"/>
<evidence type="ECO:0000256" key="1">
    <source>
        <dbReference type="ARBA" id="ARBA00005188"/>
    </source>
</evidence>
<dbReference type="PANTHER" id="PTHR23090:SF9">
    <property type="entry name" value="GLUTAMINE-DEPENDENT NAD(+) SYNTHETASE"/>
    <property type="match status" value="1"/>
</dbReference>
<dbReference type="EMBL" id="VHLG01000008">
    <property type="protein sequence ID" value="TPW29838.1"/>
    <property type="molecule type" value="Genomic_DNA"/>
</dbReference>
<proteinExistence type="inferred from homology"/>
<evidence type="ECO:0000256" key="2">
    <source>
        <dbReference type="ARBA" id="ARBA00007145"/>
    </source>
</evidence>
<feature type="binding site" evidence="7">
    <location>
        <position position="529"/>
    </location>
    <ligand>
        <name>deamido-NAD(+)</name>
        <dbReference type="ChEBI" id="CHEBI:58437"/>
        <note>ligand shared between two neighboring subunits</note>
    </ligand>
</feature>
<dbReference type="UniPathway" id="UPA00253">
    <property type="reaction ID" value="UER00334"/>
</dbReference>
<evidence type="ECO:0000256" key="7">
    <source>
        <dbReference type="HAMAP-Rule" id="MF_02090"/>
    </source>
</evidence>
<accession>A0A506U8L4</accession>
<feature type="domain" description="CN hydrolase" evidence="10">
    <location>
        <begin position="11"/>
        <end position="253"/>
    </location>
</feature>
<dbReference type="HAMAP" id="MF_02090">
    <property type="entry name" value="NadE_glutamine_dep"/>
    <property type="match status" value="1"/>
</dbReference>
<feature type="active site" description="Proton acceptor; for glutaminase activity" evidence="7">
    <location>
        <position position="51"/>
    </location>
</feature>
<dbReference type="GO" id="GO:0008795">
    <property type="term" value="F:NAD+ synthase activity"/>
    <property type="evidence" value="ECO:0007669"/>
    <property type="project" value="UniProtKB-UniRule"/>
</dbReference>
<protein>
    <recommendedName>
        <fullName evidence="7 8">Glutamine-dependent NAD(+) synthetase</fullName>
        <ecNumber evidence="7 8">6.3.5.1</ecNumber>
    </recommendedName>
    <alternativeName>
        <fullName evidence="7 8">NAD(+) synthase [glutamine-hydrolyzing]</fullName>
    </alternativeName>
</protein>
<dbReference type="InterPro" id="IPR022310">
    <property type="entry name" value="NAD/GMP_synthase"/>
</dbReference>
<feature type="binding site" evidence="7">
    <location>
        <position position="381"/>
    </location>
    <ligand>
        <name>deamido-NAD(+)</name>
        <dbReference type="ChEBI" id="CHEBI:58437"/>
        <note>ligand shared between two neighboring subunits</note>
    </ligand>
</feature>
<feature type="active site" description="For glutaminase activity" evidence="7">
    <location>
        <position position="120"/>
    </location>
</feature>
<keyword evidence="5 7" id="KW-0067">ATP-binding</keyword>
<dbReference type="GO" id="GO:0005524">
    <property type="term" value="F:ATP binding"/>
    <property type="evidence" value="ECO:0007669"/>
    <property type="project" value="UniProtKB-UniRule"/>
</dbReference>
<dbReference type="InterPro" id="IPR014729">
    <property type="entry name" value="Rossmann-like_a/b/a_fold"/>
</dbReference>
<dbReference type="RefSeq" id="WP_141149562.1">
    <property type="nucleotide sequence ID" value="NZ_VHLG01000008.1"/>
</dbReference>
<dbReference type="InterPro" id="IPR003010">
    <property type="entry name" value="C-N_Hydrolase"/>
</dbReference>
<evidence type="ECO:0000313" key="12">
    <source>
        <dbReference type="Proteomes" id="UP000318801"/>
    </source>
</evidence>
<dbReference type="PROSITE" id="PS50263">
    <property type="entry name" value="CN_HYDROLASE"/>
    <property type="match status" value="1"/>
</dbReference>
<feature type="binding site" evidence="7">
    <location>
        <position position="410"/>
    </location>
    <ligand>
        <name>deamido-NAD(+)</name>
        <dbReference type="ChEBI" id="CHEBI:58437"/>
        <note>ligand shared between two neighboring subunits</note>
    </ligand>
</feature>
<dbReference type="GO" id="GO:0005737">
    <property type="term" value="C:cytoplasm"/>
    <property type="evidence" value="ECO:0007669"/>
    <property type="project" value="InterPro"/>
</dbReference>
<comment type="function">
    <text evidence="7">Catalyzes the ATP-dependent amidation of deamido-NAD to form NAD. Uses L-glutamine as a nitrogen source.</text>
</comment>
<dbReference type="Pfam" id="PF00795">
    <property type="entry name" value="CN_hydrolase"/>
    <property type="match status" value="1"/>
</dbReference>
<dbReference type="OrthoDB" id="9760188at2"/>
<dbReference type="FunFam" id="3.40.50.620:FF:000106">
    <property type="entry name" value="Glutamine-dependent NAD(+) synthetase"/>
    <property type="match status" value="1"/>
</dbReference>
<dbReference type="CDD" id="cd07570">
    <property type="entry name" value="GAT_Gln-NAD-synth"/>
    <property type="match status" value="1"/>
</dbReference>
<comment type="similarity">
    <text evidence="2 7 8">In the C-terminal section; belongs to the NAD synthetase family.</text>
</comment>
<name>A0A506U8L4_9HYPH</name>
<comment type="similarity">
    <text evidence="9">Belongs to the NAD synthetase family.</text>
</comment>
<dbReference type="CDD" id="cd00553">
    <property type="entry name" value="NAD_synthase"/>
    <property type="match status" value="1"/>
</dbReference>
<keyword evidence="12" id="KW-1185">Reference proteome</keyword>
<dbReference type="PIRSF" id="PIRSF006630">
    <property type="entry name" value="NADS_GAT"/>
    <property type="match status" value="1"/>
</dbReference>